<dbReference type="Proteomes" id="UP000243459">
    <property type="component" value="Chromosome 3"/>
</dbReference>
<evidence type="ECO:0000259" key="1">
    <source>
        <dbReference type="Pfam" id="PF04194"/>
    </source>
</evidence>
<reference evidence="3" key="1">
    <citation type="journal article" date="2017" name="Nat. Commun.">
        <title>The asparagus genome sheds light on the origin and evolution of a young Y chromosome.</title>
        <authorList>
            <person name="Harkess A."/>
            <person name="Zhou J."/>
            <person name="Xu C."/>
            <person name="Bowers J.E."/>
            <person name="Van der Hulst R."/>
            <person name="Ayyampalayam S."/>
            <person name="Mercati F."/>
            <person name="Riccardi P."/>
            <person name="McKain M.R."/>
            <person name="Kakrana A."/>
            <person name="Tang H."/>
            <person name="Ray J."/>
            <person name="Groenendijk J."/>
            <person name="Arikit S."/>
            <person name="Mathioni S.M."/>
            <person name="Nakano M."/>
            <person name="Shan H."/>
            <person name="Telgmann-Rauber A."/>
            <person name="Kanno A."/>
            <person name="Yue Z."/>
            <person name="Chen H."/>
            <person name="Li W."/>
            <person name="Chen Y."/>
            <person name="Xu X."/>
            <person name="Zhang Y."/>
            <person name="Luo S."/>
            <person name="Chen H."/>
            <person name="Gao J."/>
            <person name="Mao Z."/>
            <person name="Pires J.C."/>
            <person name="Luo M."/>
            <person name="Kudrna D."/>
            <person name="Wing R.A."/>
            <person name="Meyers B.C."/>
            <person name="Yi K."/>
            <person name="Kong H."/>
            <person name="Lavrijsen P."/>
            <person name="Sunseri F."/>
            <person name="Falavigna A."/>
            <person name="Ye Y."/>
            <person name="Leebens-Mack J.H."/>
            <person name="Chen G."/>
        </authorList>
    </citation>
    <scope>NUCLEOTIDE SEQUENCE [LARGE SCALE GENOMIC DNA]</scope>
    <source>
        <strain evidence="3">cv. DH0086</strain>
    </source>
</reference>
<dbReference type="GO" id="GO:0005737">
    <property type="term" value="C:cytoplasm"/>
    <property type="evidence" value="ECO:0007669"/>
    <property type="project" value="InterPro"/>
</dbReference>
<organism evidence="2 3">
    <name type="scientific">Asparagus officinalis</name>
    <name type="common">Garden asparagus</name>
    <dbReference type="NCBI Taxonomy" id="4686"/>
    <lineage>
        <taxon>Eukaryota</taxon>
        <taxon>Viridiplantae</taxon>
        <taxon>Streptophyta</taxon>
        <taxon>Embryophyta</taxon>
        <taxon>Tracheophyta</taxon>
        <taxon>Spermatophyta</taxon>
        <taxon>Magnoliopsida</taxon>
        <taxon>Liliopsida</taxon>
        <taxon>Asparagales</taxon>
        <taxon>Asparagaceae</taxon>
        <taxon>Asparagoideae</taxon>
        <taxon>Asparagus</taxon>
    </lineage>
</organism>
<evidence type="ECO:0000313" key="3">
    <source>
        <dbReference type="Proteomes" id="UP000243459"/>
    </source>
</evidence>
<dbReference type="EMBL" id="CM007383">
    <property type="protein sequence ID" value="ONK73943.1"/>
    <property type="molecule type" value="Genomic_DNA"/>
</dbReference>
<dbReference type="Pfam" id="PF04194">
    <property type="entry name" value="PDCD2_C"/>
    <property type="match status" value="1"/>
</dbReference>
<feature type="domain" description="Programmed cell death protein 2 C-terminal" evidence="1">
    <location>
        <begin position="234"/>
        <end position="348"/>
    </location>
</feature>
<protein>
    <recommendedName>
        <fullName evidence="1">Programmed cell death protein 2 C-terminal domain-containing protein</fullName>
    </recommendedName>
</protein>
<dbReference type="PANTHER" id="PTHR47762:SF2">
    <property type="entry name" value="OS04G0640800 PROTEIN"/>
    <property type="match status" value="1"/>
</dbReference>
<evidence type="ECO:0000313" key="2">
    <source>
        <dbReference type="EMBL" id="ONK73943.1"/>
    </source>
</evidence>
<dbReference type="AlphaFoldDB" id="A0A5P1F874"/>
<keyword evidence="3" id="KW-1185">Reference proteome</keyword>
<dbReference type="Gramene" id="ONK73943">
    <property type="protein sequence ID" value="ONK73943"/>
    <property type="gene ID" value="A4U43_C03F1180"/>
</dbReference>
<dbReference type="PANTHER" id="PTHR47762">
    <property type="entry name" value="OSJNBB0079B02.4 PROTEIN"/>
    <property type="match status" value="1"/>
</dbReference>
<name>A0A5P1F874_ASPOF</name>
<accession>A0A5P1F874</accession>
<dbReference type="InterPro" id="IPR007320">
    <property type="entry name" value="PDCD2_C"/>
</dbReference>
<proteinExistence type="predicted"/>
<sequence>MRFLQDWPTQDMNSGPDFLNCGLCGEKLCLVAQVYAPISMPNLNVEERVIYIFGCQMPKCGSNPRSWRAIRVQKCRDEKEAIDTKEPRAVEEISAPISKSMSNGENLLGFGEDLLGFGEDDESDDDIDLEELSRAFSEAGAQASLSKIQIRSAHPRDARNSLLSKPRSVDGTSKQVPCFYIYSQKAQPRSDVSVMSASCSSLSIKESESPAKDNDDEERWEGEDYEYDRALNADRTYLKFKKQLDLQPQQCFRYSYGGKPLLTTTNVVQPDTCRLCGSRRHYEMQLMSPLLYFLHEAADGSSTDIPEEWSWMTLILYTCSTSCCPSSCKLKSGSCGWAVAEEAIIIQDE</sequence>
<gene>
    <name evidence="2" type="ORF">A4U43_C03F1180</name>
</gene>
<dbReference type="OMA" id="MPGPWAD"/>